<evidence type="ECO:0000313" key="2">
    <source>
        <dbReference type="EMBL" id="KGM47594.1"/>
    </source>
</evidence>
<dbReference type="InterPro" id="IPR029000">
    <property type="entry name" value="Cyclophilin-like_dom_sf"/>
</dbReference>
<gene>
    <name evidence="2" type="ORF">ATO9_17290</name>
</gene>
<name>A0A0A0EAT3_9RHOB</name>
<sequence>MIKIDVTIGTETLTATLDDTAAGRDFASMLPLEITLDDYHGIEKVGDLGRQIDNAGAPRAYEPKAGDITQYRPWSNLAIFLKPFQSSAGLVRIGEFDGPIDALSRAGEIPVRITLAD</sequence>
<dbReference type="SUPFAM" id="SSF50891">
    <property type="entry name" value="Cyclophilin-like"/>
    <property type="match status" value="1"/>
</dbReference>
<dbReference type="Gene3D" id="2.40.100.20">
    <property type="match status" value="1"/>
</dbReference>
<dbReference type="STRING" id="1461694.ATO9_17290"/>
<keyword evidence="3" id="KW-1185">Reference proteome</keyword>
<proteinExistence type="predicted"/>
<reference evidence="2 3" key="1">
    <citation type="journal article" date="2015" name="Antonie Van Leeuwenhoek">
        <title>Pseudooceanicola atlanticus gen. nov. sp. nov., isolated from surface seawater of the Atlantic Ocean and reclassification of Oceanicola batsensis, Oceanicola marinus, Oceanicola nitratireducens, Oceanicola nanhaiensis, Oceanicola antarcticus and Oceanicola flagellatus, as Pseudooceanicola batsensis comb. nov., Pseudooceanicola marinus comb. nov., Pseudooceanicola nitratireducens comb. nov., Pseudooceanicola nanhaiensis comb. nov., Pseudooceanicola antarcticus comb. nov., and Pseudooceanicola flagellatus comb. nov.</title>
        <authorList>
            <person name="Lai Q."/>
            <person name="Li G."/>
            <person name="Liu X."/>
            <person name="Du Y."/>
            <person name="Sun F."/>
            <person name="Shao Z."/>
        </authorList>
    </citation>
    <scope>NUCLEOTIDE SEQUENCE [LARGE SCALE GENOMIC DNA]</scope>
    <source>
        <strain evidence="2 3">22II-s11g</strain>
    </source>
</reference>
<accession>A0A0A0EAT3</accession>
<dbReference type="InterPro" id="IPR041183">
    <property type="entry name" value="Cyclophilin-like"/>
</dbReference>
<dbReference type="EMBL" id="AQQX01000009">
    <property type="protein sequence ID" value="KGM47594.1"/>
    <property type="molecule type" value="Genomic_DNA"/>
</dbReference>
<dbReference type="Pfam" id="PF18050">
    <property type="entry name" value="Cyclophil_like2"/>
    <property type="match status" value="1"/>
</dbReference>
<comment type="caution">
    <text evidence="2">The sequence shown here is derived from an EMBL/GenBank/DDBJ whole genome shotgun (WGS) entry which is preliminary data.</text>
</comment>
<dbReference type="AlphaFoldDB" id="A0A0A0EAT3"/>
<dbReference type="Proteomes" id="UP000030004">
    <property type="component" value="Unassembled WGS sequence"/>
</dbReference>
<protein>
    <recommendedName>
        <fullName evidence="1">Cyclophilin-like domain-containing protein</fullName>
    </recommendedName>
</protein>
<dbReference type="OrthoDB" id="5298378at2"/>
<feature type="domain" description="Cyclophilin-like" evidence="1">
    <location>
        <begin position="6"/>
        <end position="113"/>
    </location>
</feature>
<evidence type="ECO:0000259" key="1">
    <source>
        <dbReference type="Pfam" id="PF18050"/>
    </source>
</evidence>
<evidence type="ECO:0000313" key="3">
    <source>
        <dbReference type="Proteomes" id="UP000030004"/>
    </source>
</evidence>
<organism evidence="2 3">
    <name type="scientific">Pseudooceanicola atlanticus</name>
    <dbReference type="NCBI Taxonomy" id="1461694"/>
    <lineage>
        <taxon>Bacteria</taxon>
        <taxon>Pseudomonadati</taxon>
        <taxon>Pseudomonadota</taxon>
        <taxon>Alphaproteobacteria</taxon>
        <taxon>Rhodobacterales</taxon>
        <taxon>Paracoccaceae</taxon>
        <taxon>Pseudooceanicola</taxon>
    </lineage>
</organism>
<dbReference type="eggNOG" id="COG4925">
    <property type="taxonomic scope" value="Bacteria"/>
</dbReference>